<protein>
    <submittedName>
        <fullName evidence="2">Uncharacterized protein</fullName>
    </submittedName>
</protein>
<accession>A0ABQ3AA40</accession>
<feature type="compositionally biased region" description="Pro residues" evidence="1">
    <location>
        <begin position="61"/>
        <end position="70"/>
    </location>
</feature>
<proteinExistence type="predicted"/>
<feature type="region of interest" description="Disordered" evidence="1">
    <location>
        <begin position="17"/>
        <end position="82"/>
    </location>
</feature>
<evidence type="ECO:0000256" key="1">
    <source>
        <dbReference type="SAM" id="MobiDB-lite"/>
    </source>
</evidence>
<dbReference type="Proteomes" id="UP000600946">
    <property type="component" value="Unassembled WGS sequence"/>
</dbReference>
<comment type="caution">
    <text evidence="2">The sequence shown here is derived from an EMBL/GenBank/DDBJ whole genome shotgun (WGS) entry which is preliminary data.</text>
</comment>
<feature type="compositionally biased region" description="Polar residues" evidence="1">
    <location>
        <begin position="31"/>
        <end position="40"/>
    </location>
</feature>
<sequence length="82" mass="7985">MPRGRFRATVQMTHAAQARLGGGRPAADCGTSGTSMPPSRSDQEGTGGQQALSEAELGSPSHPPGGPCPNPGSESSAPGGGA</sequence>
<keyword evidence="3" id="KW-1185">Reference proteome</keyword>
<feature type="compositionally biased region" description="Low complexity" evidence="1">
    <location>
        <begin position="71"/>
        <end position="82"/>
    </location>
</feature>
<name>A0ABQ3AA40_9ACTN</name>
<dbReference type="EMBL" id="BMUU01000006">
    <property type="protein sequence ID" value="GGY43450.1"/>
    <property type="molecule type" value="Genomic_DNA"/>
</dbReference>
<evidence type="ECO:0000313" key="2">
    <source>
        <dbReference type="EMBL" id="GGY43450.1"/>
    </source>
</evidence>
<evidence type="ECO:0000313" key="3">
    <source>
        <dbReference type="Proteomes" id="UP000600946"/>
    </source>
</evidence>
<organism evidence="2 3">
    <name type="scientific">Streptomyces xanthochromogenes</name>
    <dbReference type="NCBI Taxonomy" id="67384"/>
    <lineage>
        <taxon>Bacteria</taxon>
        <taxon>Bacillati</taxon>
        <taxon>Actinomycetota</taxon>
        <taxon>Actinomycetes</taxon>
        <taxon>Kitasatosporales</taxon>
        <taxon>Streptomycetaceae</taxon>
        <taxon>Streptomyces</taxon>
    </lineage>
</organism>
<gene>
    <name evidence="2" type="ORF">GCM10010326_42210</name>
</gene>
<reference evidence="3" key="1">
    <citation type="journal article" date="2019" name="Int. J. Syst. Evol. Microbiol.">
        <title>The Global Catalogue of Microorganisms (GCM) 10K type strain sequencing project: providing services to taxonomists for standard genome sequencing and annotation.</title>
        <authorList>
            <consortium name="The Broad Institute Genomics Platform"/>
            <consortium name="The Broad Institute Genome Sequencing Center for Infectious Disease"/>
            <person name="Wu L."/>
            <person name="Ma J."/>
        </authorList>
    </citation>
    <scope>NUCLEOTIDE SEQUENCE [LARGE SCALE GENOMIC DNA]</scope>
    <source>
        <strain evidence="3">JCM 4594</strain>
    </source>
</reference>